<keyword evidence="2" id="KW-0732">Signal</keyword>
<dbReference type="GO" id="GO:0009289">
    <property type="term" value="C:pilus"/>
    <property type="evidence" value="ECO:0007669"/>
    <property type="project" value="UniProtKB-SubCell"/>
</dbReference>
<organism evidence="5 6">
    <name type="scientific">Acinetobacter bereziniae LMG 1003 = CIP 70.12</name>
    <dbReference type="NCBI Taxonomy" id="981324"/>
    <lineage>
        <taxon>Bacteria</taxon>
        <taxon>Pseudomonadati</taxon>
        <taxon>Pseudomonadota</taxon>
        <taxon>Gammaproteobacteria</taxon>
        <taxon>Moraxellales</taxon>
        <taxon>Moraxellaceae</taxon>
        <taxon>Acinetobacter</taxon>
    </lineage>
</organism>
<dbReference type="InterPro" id="IPR050263">
    <property type="entry name" value="Bact_Fimbrial_Adh_Pro"/>
</dbReference>
<dbReference type="InterPro" id="IPR036937">
    <property type="entry name" value="Adhesion_dom_fimbrial_sf"/>
</dbReference>
<dbReference type="Proteomes" id="UP000013251">
    <property type="component" value="Unassembled WGS sequence"/>
</dbReference>
<dbReference type="EMBL" id="APQG01000037">
    <property type="protein sequence ID" value="ENV91976.1"/>
    <property type="molecule type" value="Genomic_DNA"/>
</dbReference>
<protein>
    <recommendedName>
        <fullName evidence="4">Fimbrial-type adhesion domain-containing protein</fullName>
    </recommendedName>
</protein>
<feature type="domain" description="Fimbrial-type adhesion" evidence="4">
    <location>
        <begin position="246"/>
        <end position="393"/>
    </location>
</feature>
<dbReference type="PANTHER" id="PTHR33420">
    <property type="entry name" value="FIMBRIAL SUBUNIT ELFA-RELATED"/>
    <property type="match status" value="1"/>
</dbReference>
<evidence type="ECO:0000256" key="1">
    <source>
        <dbReference type="ARBA" id="ARBA00004561"/>
    </source>
</evidence>
<reference evidence="5 6" key="1">
    <citation type="submission" date="2013-02" db="EMBL/GenBank/DDBJ databases">
        <title>The Genome Sequence of Acinetobacter bereziniae CIP 70.12.</title>
        <authorList>
            <consortium name="The Broad Institute Genome Sequencing Platform"/>
            <consortium name="The Broad Institute Genome Sequencing Center for Infectious Disease"/>
            <person name="Cerqueira G."/>
            <person name="Feldgarden M."/>
            <person name="Courvalin P."/>
            <person name="Perichon B."/>
            <person name="Grillot-Courvalin C."/>
            <person name="Clermont D."/>
            <person name="Rocha E."/>
            <person name="Yoon E.-J."/>
            <person name="Nemec A."/>
            <person name="Walker B."/>
            <person name="Young S.K."/>
            <person name="Zeng Q."/>
            <person name="Gargeya S."/>
            <person name="Fitzgerald M."/>
            <person name="Haas B."/>
            <person name="Abouelleil A."/>
            <person name="Alvarado L."/>
            <person name="Arachchi H.M."/>
            <person name="Berlin A.M."/>
            <person name="Chapman S.B."/>
            <person name="Dewar J."/>
            <person name="Goldberg J."/>
            <person name="Griggs A."/>
            <person name="Gujja S."/>
            <person name="Hansen M."/>
            <person name="Howarth C."/>
            <person name="Imamovic A."/>
            <person name="Larimer J."/>
            <person name="McCowan C."/>
            <person name="Murphy C."/>
            <person name="Neiman D."/>
            <person name="Pearson M."/>
            <person name="Priest M."/>
            <person name="Roberts A."/>
            <person name="Saif S."/>
            <person name="Shea T."/>
            <person name="Sisk P."/>
            <person name="Sykes S."/>
            <person name="Wortman J."/>
            <person name="Nusbaum C."/>
            <person name="Birren B."/>
        </authorList>
    </citation>
    <scope>NUCLEOTIDE SEQUENCE [LARGE SCALE GENOMIC DNA]</scope>
    <source>
        <strain evidence="5 6">CIP 70.12</strain>
    </source>
</reference>
<name>N9D2B0_ACIBZ</name>
<dbReference type="PANTHER" id="PTHR33420:SF31">
    <property type="entry name" value="TYPE 1 FIMBRIN D-MANNOSE SPECIFIC ADHESIN"/>
    <property type="match status" value="1"/>
</dbReference>
<keyword evidence="3" id="KW-0281">Fimbrium</keyword>
<evidence type="ECO:0000313" key="6">
    <source>
        <dbReference type="Proteomes" id="UP000013251"/>
    </source>
</evidence>
<sequence length="394" mass="43657">MKNHTTYLSSPIQALNVALQQLSYTSAFSSKLNVLALYSSKILRQSICNFFSNLSVKPYTMKFKFLLLTLLVLGSTQSFARQCWNSKGYTVVDSINYDLSTAFDQNNNAVGQSKDITLNFNKPIQAICETASFPYGLTVRSYITNEPIVENTSTFKYLRINDYLLGAMKINDSAVNTFYPPIKKTMGYDPNSDNGNAFSIRDSDLLLRIKVVKPFVGNVSIPSKTMFTVYVTTSDTDPLRYPVYTISYSGRIVAPQSCTIDSGKVLDIQFGDILASEFNQAGAGNKPHSINPETRSVSVQCSNMNAAATLTFRIESEKSQGDMLVSNNDDVGFKISDMSDNILIPNNLLSFSEFKLNQSQQATLSFKAWPVSVTGKKPAVGPFSSRAYIRIDFP</sequence>
<dbReference type="Pfam" id="PF00419">
    <property type="entry name" value="Fimbrial"/>
    <property type="match status" value="1"/>
</dbReference>
<evidence type="ECO:0000259" key="4">
    <source>
        <dbReference type="Pfam" id="PF00419"/>
    </source>
</evidence>
<evidence type="ECO:0000256" key="3">
    <source>
        <dbReference type="ARBA" id="ARBA00023263"/>
    </source>
</evidence>
<dbReference type="InterPro" id="IPR008966">
    <property type="entry name" value="Adhesion_dom_sf"/>
</dbReference>
<dbReference type="PATRIC" id="fig|1217650.3.peg.3059"/>
<dbReference type="OrthoDB" id="8582771at2"/>
<keyword evidence="6" id="KW-1185">Reference proteome</keyword>
<comment type="caution">
    <text evidence="5">The sequence shown here is derived from an EMBL/GenBank/DDBJ whole genome shotgun (WGS) entry which is preliminary data.</text>
</comment>
<dbReference type="SUPFAM" id="SSF49401">
    <property type="entry name" value="Bacterial adhesins"/>
    <property type="match status" value="1"/>
</dbReference>
<accession>N9D2B0</accession>
<dbReference type="Gene3D" id="2.60.40.1090">
    <property type="entry name" value="Fimbrial-type adhesion domain"/>
    <property type="match status" value="1"/>
</dbReference>
<gene>
    <name evidence="5" type="ORF">F938_03108</name>
</gene>
<evidence type="ECO:0000313" key="5">
    <source>
        <dbReference type="EMBL" id="ENV91976.1"/>
    </source>
</evidence>
<evidence type="ECO:0000256" key="2">
    <source>
        <dbReference type="ARBA" id="ARBA00022729"/>
    </source>
</evidence>
<comment type="subcellular location">
    <subcellularLocation>
        <location evidence="1">Fimbrium</location>
    </subcellularLocation>
</comment>
<dbReference type="HOGENOM" id="CLU_066608_1_0_6"/>
<dbReference type="InterPro" id="IPR000259">
    <property type="entry name" value="Adhesion_dom_fimbrial"/>
</dbReference>
<dbReference type="GO" id="GO:0043709">
    <property type="term" value="P:cell adhesion involved in single-species biofilm formation"/>
    <property type="evidence" value="ECO:0007669"/>
    <property type="project" value="TreeGrafter"/>
</dbReference>
<dbReference type="AlphaFoldDB" id="N9D2B0"/>
<proteinExistence type="predicted"/>